<reference evidence="1" key="1">
    <citation type="submission" date="2014-09" db="EMBL/GenBank/DDBJ databases">
        <authorList>
            <person name="Magalhaes I.L.F."/>
            <person name="Oliveira U."/>
            <person name="Santos F.R."/>
            <person name="Vidigal T.H.D.A."/>
            <person name="Brescovit A.D."/>
            <person name="Santos A.J."/>
        </authorList>
    </citation>
    <scope>NUCLEOTIDE SEQUENCE</scope>
    <source>
        <tissue evidence="1">Shoot tissue taken approximately 20 cm above the soil surface</tissue>
    </source>
</reference>
<organism evidence="1">
    <name type="scientific">Arundo donax</name>
    <name type="common">Giant reed</name>
    <name type="synonym">Donax arundinaceus</name>
    <dbReference type="NCBI Taxonomy" id="35708"/>
    <lineage>
        <taxon>Eukaryota</taxon>
        <taxon>Viridiplantae</taxon>
        <taxon>Streptophyta</taxon>
        <taxon>Embryophyta</taxon>
        <taxon>Tracheophyta</taxon>
        <taxon>Spermatophyta</taxon>
        <taxon>Magnoliopsida</taxon>
        <taxon>Liliopsida</taxon>
        <taxon>Poales</taxon>
        <taxon>Poaceae</taxon>
        <taxon>PACMAD clade</taxon>
        <taxon>Arundinoideae</taxon>
        <taxon>Arundineae</taxon>
        <taxon>Arundo</taxon>
    </lineage>
</organism>
<dbReference type="AlphaFoldDB" id="A0A0A9ADZ9"/>
<dbReference type="EMBL" id="GBRH01249802">
    <property type="protein sequence ID" value="JAD48093.1"/>
    <property type="molecule type" value="Transcribed_RNA"/>
</dbReference>
<protein>
    <submittedName>
        <fullName evidence="1">Uncharacterized protein</fullName>
    </submittedName>
</protein>
<reference evidence="1" key="2">
    <citation type="journal article" date="2015" name="Data Brief">
        <title>Shoot transcriptome of the giant reed, Arundo donax.</title>
        <authorList>
            <person name="Barrero R.A."/>
            <person name="Guerrero F.D."/>
            <person name="Moolhuijzen P."/>
            <person name="Goolsby J.A."/>
            <person name="Tidwell J."/>
            <person name="Bellgard S.E."/>
            <person name="Bellgard M.I."/>
        </authorList>
    </citation>
    <scope>NUCLEOTIDE SEQUENCE</scope>
    <source>
        <tissue evidence="1">Shoot tissue taken approximately 20 cm above the soil surface</tissue>
    </source>
</reference>
<accession>A0A0A9ADZ9</accession>
<name>A0A0A9ADZ9_ARUDO</name>
<proteinExistence type="predicted"/>
<evidence type="ECO:0000313" key="1">
    <source>
        <dbReference type="EMBL" id="JAD48093.1"/>
    </source>
</evidence>
<sequence length="101" mass="10747">MCRCLAAAGATTPQPQRRPRGCQRRTCSPAMGPSCLIPLWPPAATPAAIAANLCCRARCCSCSPALPLSMLHHRSSPVRPPVAAMAPQMRWDLKQGERGGI</sequence>